<feature type="region of interest" description="Disordered" evidence="2">
    <location>
        <begin position="643"/>
        <end position="683"/>
    </location>
</feature>
<feature type="compositionally biased region" description="Polar residues" evidence="2">
    <location>
        <begin position="8"/>
        <end position="22"/>
    </location>
</feature>
<protein>
    <submittedName>
        <fullName evidence="5">Uncharacterized protein</fullName>
    </submittedName>
</protein>
<dbReference type="Pfam" id="PF01408">
    <property type="entry name" value="GFO_IDH_MocA"/>
    <property type="match status" value="1"/>
</dbReference>
<evidence type="ECO:0000313" key="7">
    <source>
        <dbReference type="Proteomes" id="UP000677228"/>
    </source>
</evidence>
<evidence type="ECO:0000259" key="4">
    <source>
        <dbReference type="Pfam" id="PF22725"/>
    </source>
</evidence>
<dbReference type="InterPro" id="IPR051450">
    <property type="entry name" value="Gfo/Idh/MocA_Oxidoreductases"/>
</dbReference>
<feature type="domain" description="Gfo/Idh/MocA-like oxidoreductase N-terminal" evidence="3">
    <location>
        <begin position="316"/>
        <end position="437"/>
    </location>
</feature>
<evidence type="ECO:0000313" key="6">
    <source>
        <dbReference type="EMBL" id="CAF3812432.1"/>
    </source>
</evidence>
<evidence type="ECO:0000259" key="3">
    <source>
        <dbReference type="Pfam" id="PF01408"/>
    </source>
</evidence>
<dbReference type="Gene3D" id="3.30.360.10">
    <property type="entry name" value="Dihydrodipicolinate Reductase, domain 2"/>
    <property type="match status" value="1"/>
</dbReference>
<comment type="similarity">
    <text evidence="1">Belongs to the Gfo/Idh/MocA family.</text>
</comment>
<gene>
    <name evidence="5" type="ORF">OVA965_LOCUS16645</name>
    <name evidence="6" type="ORF">TMI583_LOCUS16655</name>
</gene>
<evidence type="ECO:0000256" key="1">
    <source>
        <dbReference type="ARBA" id="ARBA00010928"/>
    </source>
</evidence>
<dbReference type="Gene3D" id="3.40.50.720">
    <property type="entry name" value="NAD(P)-binding Rossmann-like Domain"/>
    <property type="match status" value="1"/>
</dbReference>
<dbReference type="InterPro" id="IPR055170">
    <property type="entry name" value="GFO_IDH_MocA-like_dom"/>
</dbReference>
<dbReference type="SUPFAM" id="SSF55347">
    <property type="entry name" value="Glyceraldehyde-3-phosphate dehydrogenase-like, C-terminal domain"/>
    <property type="match status" value="1"/>
</dbReference>
<feature type="domain" description="GFO/IDH/MocA-like oxidoreductase" evidence="4">
    <location>
        <begin position="450"/>
        <end position="565"/>
    </location>
</feature>
<dbReference type="AlphaFoldDB" id="A0A8S2DSI1"/>
<sequence>MNKESSTSKRSPLNIQSSQLSSQPEITIDGHTLRWPKFQIHNTTFEGQSYSVGDTCNVDSGLFVLYFLYRTDPDIADDILNARETSPYAILRKMFDLVDTEGWDAARIFWLLMHNRLKTSDRKTKSISGSMDENVFRFIKYQQRYSSTIMCSRSDCKQKKRVIITTELCTATCDESIEKLEVETIADCTMMMKRLEELDPTDDYQGMKQGRVAVLNLETNKDEYVEGMLCNAETVALPAEFEFSHPPLIIVDIVTPEEEDKYGRYKANDVRIRDVKRVLRVGSVNFIAHLKTKELMDTVKDAVNTLLGRKPTGPKVRYGIVAAGWITQAAFIPGVGQTSNSIITVLVSDDAEKRDKLGKEYNLKPYTYDQFSQALEDGHCDAFYIATPNNQHRKFAVPALEKGYHVLLEKPMEVTEEDREAILAAQKKSGAKLMIAYRLHHEPGTLDVIDRVRKGDFGDPRIFSSIFTQDMKPENHRAKHGFDTGPIPDLGPYPINAVRNIFGLEPNEVTAIGFKTPGREFLQMEHDTISVTLRFPGDRMAQFVVGYASRPSEGYKIVGTGGEIEVNPSYGFGSGVKIAYKTKINGKEDSKTFPETDHFGGETEYFSECILNNVDPETDGEDGLLDVRVIVAVKESLKANGKTIKLEPHERKKRPTLDQAKTLSLGKAPKALIGRDSQKPTIA</sequence>
<dbReference type="PANTHER" id="PTHR43377:SF2">
    <property type="entry name" value="BINDING ROSSMANN FOLD OXIDOREDUCTASE, PUTATIVE (AFU_ORTHOLOGUE AFUA_4G00560)-RELATED"/>
    <property type="match status" value="1"/>
</dbReference>
<reference evidence="5" key="1">
    <citation type="submission" date="2021-02" db="EMBL/GenBank/DDBJ databases">
        <authorList>
            <person name="Nowell W R."/>
        </authorList>
    </citation>
    <scope>NUCLEOTIDE SEQUENCE</scope>
</reference>
<dbReference type="Proteomes" id="UP000677228">
    <property type="component" value="Unassembled WGS sequence"/>
</dbReference>
<name>A0A8S2DSI1_9BILA</name>
<dbReference type="InterPro" id="IPR000683">
    <property type="entry name" value="Gfo/Idh/MocA-like_OxRdtase_N"/>
</dbReference>
<organism evidence="5 7">
    <name type="scientific">Didymodactylos carnosus</name>
    <dbReference type="NCBI Taxonomy" id="1234261"/>
    <lineage>
        <taxon>Eukaryota</taxon>
        <taxon>Metazoa</taxon>
        <taxon>Spiralia</taxon>
        <taxon>Gnathifera</taxon>
        <taxon>Rotifera</taxon>
        <taxon>Eurotatoria</taxon>
        <taxon>Bdelloidea</taxon>
        <taxon>Philodinida</taxon>
        <taxon>Philodinidae</taxon>
        <taxon>Didymodactylos</taxon>
    </lineage>
</organism>
<proteinExistence type="inferred from homology"/>
<dbReference type="GO" id="GO:0000166">
    <property type="term" value="F:nucleotide binding"/>
    <property type="evidence" value="ECO:0007669"/>
    <property type="project" value="InterPro"/>
</dbReference>
<dbReference type="EMBL" id="CAJNOK010007778">
    <property type="protein sequence ID" value="CAF1044304.1"/>
    <property type="molecule type" value="Genomic_DNA"/>
</dbReference>
<accession>A0A8S2DSI1</accession>
<dbReference type="Proteomes" id="UP000682733">
    <property type="component" value="Unassembled WGS sequence"/>
</dbReference>
<comment type="caution">
    <text evidence="5">The sequence shown here is derived from an EMBL/GenBank/DDBJ whole genome shotgun (WGS) entry which is preliminary data.</text>
</comment>
<dbReference type="SUPFAM" id="SSF51735">
    <property type="entry name" value="NAD(P)-binding Rossmann-fold domains"/>
    <property type="match status" value="1"/>
</dbReference>
<dbReference type="InterPro" id="IPR008354">
    <property type="entry name" value="Glc-Fru_OxRdtase_bac"/>
</dbReference>
<dbReference type="InterPro" id="IPR036291">
    <property type="entry name" value="NAD(P)-bd_dom_sf"/>
</dbReference>
<evidence type="ECO:0000313" key="5">
    <source>
        <dbReference type="EMBL" id="CAF1044304.1"/>
    </source>
</evidence>
<feature type="region of interest" description="Disordered" evidence="2">
    <location>
        <begin position="1"/>
        <end position="22"/>
    </location>
</feature>
<evidence type="ECO:0000256" key="2">
    <source>
        <dbReference type="SAM" id="MobiDB-lite"/>
    </source>
</evidence>
<dbReference type="PANTHER" id="PTHR43377">
    <property type="entry name" value="BILIVERDIN REDUCTASE A"/>
    <property type="match status" value="1"/>
</dbReference>
<dbReference type="Pfam" id="PF22725">
    <property type="entry name" value="GFO_IDH_MocA_C3"/>
    <property type="match status" value="1"/>
</dbReference>
<dbReference type="EMBL" id="CAJOBA010007790">
    <property type="protein sequence ID" value="CAF3812432.1"/>
    <property type="molecule type" value="Genomic_DNA"/>
</dbReference>
<dbReference type="PRINTS" id="PR01775">
    <property type="entry name" value="GLFROXRDTASE"/>
</dbReference>